<proteinExistence type="predicted"/>
<name>A0ABX1AQV2_9ACTN</name>
<keyword evidence="2" id="KW-1185">Reference proteome</keyword>
<reference evidence="1 2" key="1">
    <citation type="submission" date="2020-03" db="EMBL/GenBank/DDBJ databases">
        <title>Draft genome of Streptomyces sp. ventii, isolated from the Axial Seamount in the Pacific Ocean, and resequencing of the two type strains Streptomyces lonarensis strain NCL 716 and Streptomyces bohaiensis strain 11A07.</title>
        <authorList>
            <person name="Loughran R.M."/>
            <person name="Pfannmuller K.M."/>
            <person name="Wasson B.J."/>
            <person name="Deadmond M.C."/>
            <person name="Paddock B.E."/>
            <person name="Koyack M.J."/>
            <person name="Gallegos D.A."/>
            <person name="Mitchell E.A."/>
            <person name="Ushijima B."/>
            <person name="Saw J.H."/>
            <person name="Mcphail K.L."/>
            <person name="Videau P."/>
        </authorList>
    </citation>
    <scope>NUCLEOTIDE SEQUENCE [LARGE SCALE GENOMIC DNA]</scope>
    <source>
        <strain evidence="2">5675061</strain>
    </source>
</reference>
<organism evidence="1 2">
    <name type="scientific">Streptomyces spiramenti</name>
    <dbReference type="NCBI Taxonomy" id="2720606"/>
    <lineage>
        <taxon>Bacteria</taxon>
        <taxon>Bacillati</taxon>
        <taxon>Actinomycetota</taxon>
        <taxon>Actinomycetes</taxon>
        <taxon>Kitasatosporales</taxon>
        <taxon>Streptomycetaceae</taxon>
        <taxon>Streptomyces</taxon>
    </lineage>
</organism>
<accession>A0ABX1AQV2</accession>
<evidence type="ECO:0000313" key="2">
    <source>
        <dbReference type="Proteomes" id="UP000746503"/>
    </source>
</evidence>
<protein>
    <recommendedName>
        <fullName evidence="3">Aminoglycoside phosphotransferase</fullName>
    </recommendedName>
</protein>
<gene>
    <name evidence="1" type="ORF">HCJ92_20125</name>
</gene>
<dbReference type="RefSeq" id="WP_167935030.1">
    <property type="nucleotide sequence ID" value="NZ_JAAVJB010000231.1"/>
</dbReference>
<dbReference type="Proteomes" id="UP000746503">
    <property type="component" value="Unassembled WGS sequence"/>
</dbReference>
<evidence type="ECO:0008006" key="3">
    <source>
        <dbReference type="Google" id="ProtNLM"/>
    </source>
</evidence>
<dbReference type="EMBL" id="JAAVJB010000231">
    <property type="protein sequence ID" value="NJP68536.1"/>
    <property type="molecule type" value="Genomic_DNA"/>
</dbReference>
<comment type="caution">
    <text evidence="1">The sequence shown here is derived from an EMBL/GenBank/DDBJ whole genome shotgun (WGS) entry which is preliminary data.</text>
</comment>
<sequence length="280" mass="30982">MTPARTVDLRLHAVDDLLCRVERYLQVSLDRGSLVRKRRSVGAATERGTWVRIERRPASRVGTQGWNGAETAAALTGISMPEWFAGVSWREGDEVVWRADETSLLPDAPVQAGTLTVRPDLPEEWWKQLSASLDALAVQSTSRVATPDTVTITQVRVSEAIRRTFSSTFDTTISMWVPAHADLNWANVTAPSCCLFDWEDWGMAPLGLDSASLWANSLAVPDLAERVWAERRRDLESRDGLLMAMFCLGKIVGDYADPADPKLRPAEQAAARIVGELVDH</sequence>
<evidence type="ECO:0000313" key="1">
    <source>
        <dbReference type="EMBL" id="NJP68536.1"/>
    </source>
</evidence>